<evidence type="ECO:0000313" key="2">
    <source>
        <dbReference type="Proteomes" id="UP001310890"/>
    </source>
</evidence>
<gene>
    <name evidence="1" type="ORF">LTR62_000911</name>
</gene>
<dbReference type="Proteomes" id="UP001310890">
    <property type="component" value="Unassembled WGS sequence"/>
</dbReference>
<sequence length="488" mass="53962">MTTATMATPLQADYLIVGAGAAGMAFADTLLSSSNKTMMIVDRYARPGGHWTVAYPFVRLHQPSSLYGVNSRPLGSDTVDEVGLNKGLSELAGRDEITAYYDQVMHQTFLPSERVQYFPKHEYLGRGRFRSLLTGVDCCVGPETRIVDGTYSRVKVPSVVPPAYSVAAGVKLVTPNNLSSITRPYANYTVCGAGKTGIDCCLWLLTNGVSADKITWIMPRDPLYMDRAGLQFGARFTAQTRKALHKTNITVMKSSSTKDLVQRLVHSELLLQLDRDKPATTFHAATVTHAELEQIRKIKNIIRKGRILRITTANVELTEGSCAADKDTLYVDCTASALAQVPPVPVFQNKTIILQTIRFCQPVFSAALIAFVEATYDKESTKNELCRVVAYPDIPADWPLLQLQSHLNTIRWSREDGLTKWSSSARLDWLAIPEKGAEMGKIATSLGPVCEKLRSLLDGISDERERRRVARSMERFENGALGQPSERL</sequence>
<evidence type="ECO:0008006" key="3">
    <source>
        <dbReference type="Google" id="ProtNLM"/>
    </source>
</evidence>
<accession>A0AAN7YBX3</accession>
<proteinExistence type="predicted"/>
<evidence type="ECO:0000313" key="1">
    <source>
        <dbReference type="EMBL" id="KAK5107676.1"/>
    </source>
</evidence>
<dbReference type="InterPro" id="IPR036188">
    <property type="entry name" value="FAD/NAD-bd_sf"/>
</dbReference>
<dbReference type="Gene3D" id="3.50.50.60">
    <property type="entry name" value="FAD/NAD(P)-binding domain"/>
    <property type="match status" value="1"/>
</dbReference>
<organism evidence="1 2">
    <name type="scientific">Meristemomyces frigidus</name>
    <dbReference type="NCBI Taxonomy" id="1508187"/>
    <lineage>
        <taxon>Eukaryota</taxon>
        <taxon>Fungi</taxon>
        <taxon>Dikarya</taxon>
        <taxon>Ascomycota</taxon>
        <taxon>Pezizomycotina</taxon>
        <taxon>Dothideomycetes</taxon>
        <taxon>Dothideomycetidae</taxon>
        <taxon>Mycosphaerellales</taxon>
        <taxon>Teratosphaeriaceae</taxon>
        <taxon>Meristemomyces</taxon>
    </lineage>
</organism>
<dbReference type="SUPFAM" id="SSF51905">
    <property type="entry name" value="FAD/NAD(P)-binding domain"/>
    <property type="match status" value="1"/>
</dbReference>
<comment type="caution">
    <text evidence="1">The sequence shown here is derived from an EMBL/GenBank/DDBJ whole genome shotgun (WGS) entry which is preliminary data.</text>
</comment>
<reference evidence="1" key="1">
    <citation type="submission" date="2023-08" db="EMBL/GenBank/DDBJ databases">
        <title>Black Yeasts Isolated from many extreme environments.</title>
        <authorList>
            <person name="Coleine C."/>
            <person name="Stajich J.E."/>
            <person name="Selbmann L."/>
        </authorList>
    </citation>
    <scope>NUCLEOTIDE SEQUENCE</scope>
    <source>
        <strain evidence="1">CCFEE 5401</strain>
    </source>
</reference>
<dbReference type="Pfam" id="PF13450">
    <property type="entry name" value="NAD_binding_8"/>
    <property type="match status" value="1"/>
</dbReference>
<protein>
    <recommendedName>
        <fullName evidence="3">FAD/NAD(P)-binding domain-containing protein</fullName>
    </recommendedName>
</protein>
<dbReference type="AlphaFoldDB" id="A0AAN7YBX3"/>
<dbReference type="EMBL" id="JAVRRL010000111">
    <property type="protein sequence ID" value="KAK5107676.1"/>
    <property type="molecule type" value="Genomic_DNA"/>
</dbReference>
<name>A0AAN7YBX3_9PEZI</name>